<proteinExistence type="predicted"/>
<reference evidence="2 3" key="1">
    <citation type="submission" date="2020-07" db="EMBL/GenBank/DDBJ databases">
        <title>Sequencing the genomes of 1000 actinobacteria strains.</title>
        <authorList>
            <person name="Klenk H.-P."/>
        </authorList>
    </citation>
    <scope>NUCLEOTIDE SEQUENCE [LARGE SCALE GENOMIC DNA]</scope>
    <source>
        <strain evidence="2 3">DSM 26474</strain>
    </source>
</reference>
<dbReference type="RefSeq" id="WP_271206375.1">
    <property type="nucleotide sequence ID" value="NZ_BSEW01000001.1"/>
</dbReference>
<comment type="caution">
    <text evidence="2">The sequence shown here is derived from an EMBL/GenBank/DDBJ whole genome shotgun (WGS) entry which is preliminary data.</text>
</comment>
<feature type="region of interest" description="Disordered" evidence="1">
    <location>
        <begin position="1"/>
        <end position="28"/>
    </location>
</feature>
<keyword evidence="3" id="KW-1185">Reference proteome</keyword>
<evidence type="ECO:0000313" key="2">
    <source>
        <dbReference type="EMBL" id="NYD69398.1"/>
    </source>
</evidence>
<dbReference type="EMBL" id="JACCBM010000001">
    <property type="protein sequence ID" value="NYD69398.1"/>
    <property type="molecule type" value="Genomic_DNA"/>
</dbReference>
<accession>A0A852S815</accession>
<evidence type="ECO:0000313" key="3">
    <source>
        <dbReference type="Proteomes" id="UP000549913"/>
    </source>
</evidence>
<dbReference type="Proteomes" id="UP000549913">
    <property type="component" value="Unassembled WGS sequence"/>
</dbReference>
<protein>
    <submittedName>
        <fullName evidence="2">Uncharacterized protein</fullName>
    </submittedName>
</protein>
<evidence type="ECO:0000256" key="1">
    <source>
        <dbReference type="SAM" id="MobiDB-lite"/>
    </source>
</evidence>
<sequence>MNEAPTAPSLDGREFVMESSTNSAVDPASPSRFHYFEREGVIWGDYDGDTVTFGRFVGTRTGDALQVSFVHQMLDGVTVVSGTGGSRVELDAEGRVRLVEDFEIDGVDHVSICVEV</sequence>
<dbReference type="Pfam" id="PF26421">
    <property type="entry name" value="Avidin_like"/>
    <property type="match status" value="1"/>
</dbReference>
<dbReference type="AlphaFoldDB" id="A0A852S815"/>
<gene>
    <name evidence="2" type="ORF">BJ984_000556</name>
</gene>
<name>A0A852S815_9MICO</name>
<organism evidence="2 3">
    <name type="scientific">Herbiconiux flava</name>
    <dbReference type="NCBI Taxonomy" id="881268"/>
    <lineage>
        <taxon>Bacteria</taxon>
        <taxon>Bacillati</taxon>
        <taxon>Actinomycetota</taxon>
        <taxon>Actinomycetes</taxon>
        <taxon>Micrococcales</taxon>
        <taxon>Microbacteriaceae</taxon>
        <taxon>Herbiconiux</taxon>
    </lineage>
</organism>
<dbReference type="InterPro" id="IPR058595">
    <property type="entry name" value="Avidin-like"/>
</dbReference>